<proteinExistence type="predicted"/>
<reference evidence="1" key="1">
    <citation type="submission" date="2021-01" db="EMBL/GenBank/DDBJ databases">
        <authorList>
            <person name="Corre E."/>
            <person name="Pelletier E."/>
            <person name="Niang G."/>
            <person name="Scheremetjew M."/>
            <person name="Finn R."/>
            <person name="Kale V."/>
            <person name="Holt S."/>
            <person name="Cochrane G."/>
            <person name="Meng A."/>
            <person name="Brown T."/>
            <person name="Cohen L."/>
        </authorList>
    </citation>
    <scope>NUCLEOTIDE SEQUENCE</scope>
    <source>
        <strain evidence="1">CCMP1381</strain>
    </source>
</reference>
<organism evidence="1">
    <name type="scientific">Octactis speculum</name>
    <dbReference type="NCBI Taxonomy" id="3111310"/>
    <lineage>
        <taxon>Eukaryota</taxon>
        <taxon>Sar</taxon>
        <taxon>Stramenopiles</taxon>
        <taxon>Ochrophyta</taxon>
        <taxon>Dictyochophyceae</taxon>
        <taxon>Dictyochales</taxon>
        <taxon>Dictyochaceae</taxon>
        <taxon>Octactis</taxon>
    </lineage>
</organism>
<name>A0A7S2AMF7_9STRA</name>
<dbReference type="EMBL" id="HBGS01002882">
    <property type="protein sequence ID" value="CAD9372294.1"/>
    <property type="molecule type" value="Transcribed_RNA"/>
</dbReference>
<dbReference type="AlphaFoldDB" id="A0A7S2AMF7"/>
<sequence length="108" mass="12897">MQKYRKMRDLVANTTFLFNVLETFDPDPSKIPAWKDAYVSLRHQDLSEIEKRNEEIKSSAKPGSHFDTYTSRVESKNKFIDWLLIKCNDKHDCDWLEEEYGEFIMTNE</sequence>
<accession>A0A7S2AMF7</accession>
<protein>
    <submittedName>
        <fullName evidence="1">Uncharacterized protein</fullName>
    </submittedName>
</protein>
<evidence type="ECO:0000313" key="1">
    <source>
        <dbReference type="EMBL" id="CAD9372294.1"/>
    </source>
</evidence>
<gene>
    <name evidence="1" type="ORF">DSPE1174_LOCUS1508</name>
</gene>